<protein>
    <submittedName>
        <fullName evidence="1">Uncharacterized protein</fullName>
    </submittedName>
</protein>
<accession>E5G5P3</accession>
<proteinExistence type="predicted"/>
<sequence length="132" mass="14144">MNSLACSLAPDSKLHASSMMHIFGVEREPDRYICWLIETIRAKITGLRTAGGNPSSSRVVMSTLGSSMEGLLNTSPYMPSVQNFFSCTAISLMRRSLSSPAISISASLTSSTSAWLPLRSHAVTMASPNTLC</sequence>
<dbReference type="AlphaFoldDB" id="E5G5P3"/>
<geneLocation type="plasmid" evidence="1">
    <name>pVH1</name>
</geneLocation>
<name>E5G5P3_VIBHA</name>
<reference evidence="1" key="1">
    <citation type="submission" date="2010-07" db="EMBL/GenBank/DDBJ databases">
        <title>Gene structure and function analysis of the virulence-related plasmid pVH1 from Vibrio harveyi VIB645.</title>
        <authorList>
            <person name="Hou X."/>
            <person name="Sun J."/>
            <person name="Sun B."/>
            <person name="Liu J."/>
            <person name="Zhang X."/>
        </authorList>
    </citation>
    <scope>NUCLEOTIDE SEQUENCE</scope>
    <source>
        <strain evidence="1">VIB645</strain>
        <plasmid evidence="1">pVH1</plasmid>
    </source>
</reference>
<evidence type="ECO:0000313" key="1">
    <source>
        <dbReference type="EMBL" id="ADQ53967.1"/>
    </source>
</evidence>
<dbReference type="EMBL" id="HM752271">
    <property type="protein sequence ID" value="ADQ53967.1"/>
    <property type="molecule type" value="Genomic_DNA"/>
</dbReference>
<organism evidence="1">
    <name type="scientific">Vibrio harveyi</name>
    <name type="common">Beneckea harveyi</name>
    <dbReference type="NCBI Taxonomy" id="669"/>
    <lineage>
        <taxon>Bacteria</taxon>
        <taxon>Pseudomonadati</taxon>
        <taxon>Pseudomonadota</taxon>
        <taxon>Gammaproteobacteria</taxon>
        <taxon>Vibrionales</taxon>
        <taxon>Vibrionaceae</taxon>
        <taxon>Vibrio</taxon>
    </lineage>
</organism>
<keyword evidence="1" id="KW-0614">Plasmid</keyword>